<feature type="region of interest" description="Disordered" evidence="1">
    <location>
        <begin position="1"/>
        <end position="31"/>
    </location>
</feature>
<accession>A0ABP8D3Q4</accession>
<protein>
    <recommendedName>
        <fullName evidence="4">EcsC family protein</fullName>
    </recommendedName>
</protein>
<keyword evidence="3" id="KW-1185">Reference proteome</keyword>
<evidence type="ECO:0000313" key="3">
    <source>
        <dbReference type="Proteomes" id="UP001500620"/>
    </source>
</evidence>
<name>A0ABP8D3Q4_9ACTN</name>
<dbReference type="RefSeq" id="WP_345123365.1">
    <property type="nucleotide sequence ID" value="NZ_BAABAT010000003.1"/>
</dbReference>
<dbReference type="EMBL" id="BAABAT010000003">
    <property type="protein sequence ID" value="GAA4246632.1"/>
    <property type="molecule type" value="Genomic_DNA"/>
</dbReference>
<evidence type="ECO:0000313" key="2">
    <source>
        <dbReference type="EMBL" id="GAA4246632.1"/>
    </source>
</evidence>
<evidence type="ECO:0008006" key="4">
    <source>
        <dbReference type="Google" id="ProtNLM"/>
    </source>
</evidence>
<organism evidence="2 3">
    <name type="scientific">Dactylosporangium darangshiense</name>
    <dbReference type="NCBI Taxonomy" id="579108"/>
    <lineage>
        <taxon>Bacteria</taxon>
        <taxon>Bacillati</taxon>
        <taxon>Actinomycetota</taxon>
        <taxon>Actinomycetes</taxon>
        <taxon>Micromonosporales</taxon>
        <taxon>Micromonosporaceae</taxon>
        <taxon>Dactylosporangium</taxon>
    </lineage>
</organism>
<reference evidence="3" key="1">
    <citation type="journal article" date="2019" name="Int. J. Syst. Evol. Microbiol.">
        <title>The Global Catalogue of Microorganisms (GCM) 10K type strain sequencing project: providing services to taxonomists for standard genome sequencing and annotation.</title>
        <authorList>
            <consortium name="The Broad Institute Genomics Platform"/>
            <consortium name="The Broad Institute Genome Sequencing Center for Infectious Disease"/>
            <person name="Wu L."/>
            <person name="Ma J."/>
        </authorList>
    </citation>
    <scope>NUCLEOTIDE SEQUENCE [LARGE SCALE GENOMIC DNA]</scope>
    <source>
        <strain evidence="3">JCM 17441</strain>
    </source>
</reference>
<comment type="caution">
    <text evidence="2">The sequence shown here is derived from an EMBL/GenBank/DDBJ whole genome shotgun (WGS) entry which is preliminary data.</text>
</comment>
<proteinExistence type="predicted"/>
<dbReference type="Proteomes" id="UP001500620">
    <property type="component" value="Unassembled WGS sequence"/>
</dbReference>
<sequence length="280" mass="29430">MVEPVPADEAAENAPVQPEGQAGPGDDAVAGPADEAELSQAVVALTDDEVTAKDRGRLLGRLVRIEIGERGVRDLFRPKKAIGWVTDSVTRVAPHIPVRDLETLQAHFPGLDRDELAERLVRNAARVTAGIGAAGGGVAAVEWVATPSLLSAPVLLAAETVAVVAVEMKLIGELHAVYGRPIPGSGTQRAFALIQAWAERRGVNPLRVGGSVAAAMGTALRKELRDRLLQRFGRNLSTLGPFLTGAAVGGFLNRRATLALGKDIRKDLAAPPEGQRVIEA</sequence>
<evidence type="ECO:0000256" key="1">
    <source>
        <dbReference type="SAM" id="MobiDB-lite"/>
    </source>
</evidence>
<gene>
    <name evidence="2" type="ORF">GCM10022255_018820</name>
</gene>